<evidence type="ECO:0000313" key="2">
    <source>
        <dbReference type="EMBL" id="CAB4596518.1"/>
    </source>
</evidence>
<feature type="transmembrane region" description="Helical" evidence="1">
    <location>
        <begin position="247"/>
        <end position="269"/>
    </location>
</feature>
<gene>
    <name evidence="2" type="ORF">UFOPK1788_00822</name>
</gene>
<dbReference type="Pfam" id="PF12811">
    <property type="entry name" value="BaxI_1"/>
    <property type="match status" value="1"/>
</dbReference>
<organism evidence="2">
    <name type="scientific">freshwater metagenome</name>
    <dbReference type="NCBI Taxonomy" id="449393"/>
    <lineage>
        <taxon>unclassified sequences</taxon>
        <taxon>metagenomes</taxon>
        <taxon>ecological metagenomes</taxon>
    </lineage>
</organism>
<feature type="transmembrane region" description="Helical" evidence="1">
    <location>
        <begin position="176"/>
        <end position="200"/>
    </location>
</feature>
<feature type="transmembrane region" description="Helical" evidence="1">
    <location>
        <begin position="91"/>
        <end position="109"/>
    </location>
</feature>
<proteinExistence type="predicted"/>
<dbReference type="InterPro" id="IPR010539">
    <property type="entry name" value="BaxI_1-like"/>
</dbReference>
<dbReference type="PANTHER" id="PTHR41282:SF1">
    <property type="entry name" value="CONSERVED TRANSMEMBRANE PROTEIN-RELATED"/>
    <property type="match status" value="1"/>
</dbReference>
<name>A0A6J6GI92_9ZZZZ</name>
<dbReference type="PANTHER" id="PTHR41282">
    <property type="entry name" value="CONSERVED TRANSMEMBRANE PROTEIN-RELATED"/>
    <property type="match status" value="1"/>
</dbReference>
<dbReference type="AlphaFoldDB" id="A0A6J6GI92"/>
<sequence>MNSNPAFSRNPAFRPGQVSRSELERIYGEGGTGNTTAPVDTERLEEAYSLPSATPAQAGRMTVEDTVVKTILSFAILIAGAVVGWTLADPLVMIGGAIGGLVLGLVNTFKKTPSPALIVAYAILQGLFVGSISVIFNTMWDGIVTQAVVGTIAVIGITMFLFLSGRFRSSARMTKIVSVAMIGYLVYSVANVLLMVTGVTGNSPFGLSSMNFFGIPLGVVIGLVVVFLAAYSLVLDFESIKLGADRGVPAVYAWQGAFGILVTVVWLYLEILRMLAILRGSD</sequence>
<feature type="transmembrane region" description="Helical" evidence="1">
    <location>
        <begin position="143"/>
        <end position="164"/>
    </location>
</feature>
<protein>
    <submittedName>
        <fullName evidence="2">Unannotated protein</fullName>
    </submittedName>
</protein>
<keyword evidence="1" id="KW-0812">Transmembrane</keyword>
<dbReference type="PIRSF" id="PIRSF009160">
    <property type="entry name" value="UCP009160"/>
    <property type="match status" value="1"/>
</dbReference>
<keyword evidence="1" id="KW-1133">Transmembrane helix</keyword>
<feature type="transmembrane region" description="Helical" evidence="1">
    <location>
        <begin position="116"/>
        <end position="137"/>
    </location>
</feature>
<feature type="transmembrane region" description="Helical" evidence="1">
    <location>
        <begin position="212"/>
        <end position="235"/>
    </location>
</feature>
<reference evidence="2" key="1">
    <citation type="submission" date="2020-05" db="EMBL/GenBank/DDBJ databases">
        <authorList>
            <person name="Chiriac C."/>
            <person name="Salcher M."/>
            <person name="Ghai R."/>
            <person name="Kavagutti S V."/>
        </authorList>
    </citation>
    <scope>NUCLEOTIDE SEQUENCE</scope>
</reference>
<evidence type="ECO:0000256" key="1">
    <source>
        <dbReference type="SAM" id="Phobius"/>
    </source>
</evidence>
<dbReference type="EMBL" id="CAEZUE010000105">
    <property type="protein sequence ID" value="CAB4596518.1"/>
    <property type="molecule type" value="Genomic_DNA"/>
</dbReference>
<feature type="transmembrane region" description="Helical" evidence="1">
    <location>
        <begin position="67"/>
        <end position="85"/>
    </location>
</feature>
<keyword evidence="1" id="KW-0472">Membrane</keyword>
<accession>A0A6J6GI92</accession>